<evidence type="ECO:0000259" key="7">
    <source>
        <dbReference type="SMART" id="SM00849"/>
    </source>
</evidence>
<dbReference type="Proteomes" id="UP000031397">
    <property type="component" value="Unassembled WGS sequence"/>
</dbReference>
<dbReference type="GO" id="GO:0005886">
    <property type="term" value="C:plasma membrane"/>
    <property type="evidence" value="ECO:0007669"/>
    <property type="project" value="UniProtKB-SubCell"/>
</dbReference>
<feature type="transmembrane region" description="Helical" evidence="6">
    <location>
        <begin position="257"/>
        <end position="280"/>
    </location>
</feature>
<name>A0A0C1M4Z4_9LACO</name>
<keyword evidence="4 6" id="KW-1133">Transmembrane helix</keyword>
<feature type="transmembrane region" description="Helical" evidence="6">
    <location>
        <begin position="221"/>
        <end position="245"/>
    </location>
</feature>
<dbReference type="PANTHER" id="PTHR30619:SF1">
    <property type="entry name" value="RECOMBINATION PROTEIN 2"/>
    <property type="match status" value="1"/>
</dbReference>
<accession>A0A0C1M4Z4</accession>
<dbReference type="NCBIfam" id="TIGR00361">
    <property type="entry name" value="ComEC_Rec2"/>
    <property type="match status" value="1"/>
</dbReference>
<dbReference type="InterPro" id="IPR001279">
    <property type="entry name" value="Metallo-B-lactamas"/>
</dbReference>
<organism evidence="8 9">
    <name type="scientific">Fructilactobacillus fructivorans</name>
    <dbReference type="NCBI Taxonomy" id="1614"/>
    <lineage>
        <taxon>Bacteria</taxon>
        <taxon>Bacillati</taxon>
        <taxon>Bacillota</taxon>
        <taxon>Bacilli</taxon>
        <taxon>Lactobacillales</taxon>
        <taxon>Lactobacillaceae</taxon>
        <taxon>Fructilactobacillus</taxon>
    </lineage>
</organism>
<comment type="subcellular location">
    <subcellularLocation>
        <location evidence="1">Cell membrane</location>
        <topology evidence="1">Multi-pass membrane protein</topology>
    </subcellularLocation>
</comment>
<reference evidence="8 9" key="1">
    <citation type="submission" date="2014-06" db="EMBL/GenBank/DDBJ databases">
        <title>Functional and comparative genomic analyses of the Drosophila gut microbiota identify candidate symbiosis factors.</title>
        <authorList>
            <person name="Newell P.D."/>
            <person name="Chaston J.M."/>
            <person name="Douglas A.E."/>
        </authorList>
    </citation>
    <scope>NUCLEOTIDE SEQUENCE [LARGE SCALE GENOMIC DNA]</scope>
    <source>
        <strain evidence="8 9">DmCS_002</strain>
    </source>
</reference>
<dbReference type="GO" id="GO:0030420">
    <property type="term" value="P:establishment of competence for transformation"/>
    <property type="evidence" value="ECO:0007669"/>
    <property type="project" value="InterPro"/>
</dbReference>
<evidence type="ECO:0000256" key="4">
    <source>
        <dbReference type="ARBA" id="ARBA00022989"/>
    </source>
</evidence>
<dbReference type="InterPro" id="IPR052159">
    <property type="entry name" value="Competence_DNA_uptake"/>
</dbReference>
<evidence type="ECO:0000313" key="8">
    <source>
        <dbReference type="EMBL" id="KID41269.1"/>
    </source>
</evidence>
<evidence type="ECO:0000256" key="1">
    <source>
        <dbReference type="ARBA" id="ARBA00004651"/>
    </source>
</evidence>
<dbReference type="InterPro" id="IPR035681">
    <property type="entry name" value="ComA-like_MBL"/>
</dbReference>
<comment type="caution">
    <text evidence="8">The sequence shown here is derived from an EMBL/GenBank/DDBJ whole genome shotgun (WGS) entry which is preliminary data.</text>
</comment>
<keyword evidence="2" id="KW-1003">Cell membrane</keyword>
<feature type="transmembrane region" description="Helical" evidence="6">
    <location>
        <begin position="429"/>
        <end position="446"/>
    </location>
</feature>
<feature type="transmembrane region" description="Helical" evidence="6">
    <location>
        <begin position="371"/>
        <end position="394"/>
    </location>
</feature>
<evidence type="ECO:0000313" key="9">
    <source>
        <dbReference type="Proteomes" id="UP000031397"/>
    </source>
</evidence>
<dbReference type="Gene3D" id="3.60.15.10">
    <property type="entry name" value="Ribonuclease Z/Hydroxyacylglutathione hydrolase-like"/>
    <property type="match status" value="1"/>
</dbReference>
<dbReference type="Pfam" id="PF03772">
    <property type="entry name" value="Competence"/>
    <property type="match status" value="1"/>
</dbReference>
<dbReference type="EMBL" id="JOJZ01000021">
    <property type="protein sequence ID" value="KID41269.1"/>
    <property type="molecule type" value="Genomic_DNA"/>
</dbReference>
<dbReference type="Pfam" id="PF00753">
    <property type="entry name" value="Lactamase_B"/>
    <property type="match status" value="1"/>
</dbReference>
<dbReference type="CDD" id="cd07731">
    <property type="entry name" value="ComA-like_MBL-fold"/>
    <property type="match status" value="1"/>
</dbReference>
<evidence type="ECO:0000256" key="6">
    <source>
        <dbReference type="SAM" id="Phobius"/>
    </source>
</evidence>
<dbReference type="InterPro" id="IPR004477">
    <property type="entry name" value="ComEC_N"/>
</dbReference>
<dbReference type="PANTHER" id="PTHR30619">
    <property type="entry name" value="DNA INTERNALIZATION/COMPETENCE PROTEIN COMEC/REC2"/>
    <property type="match status" value="1"/>
</dbReference>
<evidence type="ECO:0000256" key="3">
    <source>
        <dbReference type="ARBA" id="ARBA00022692"/>
    </source>
</evidence>
<keyword evidence="3 6" id="KW-0812">Transmembrane</keyword>
<feature type="transmembrane region" description="Helical" evidence="6">
    <location>
        <begin position="7"/>
        <end position="26"/>
    </location>
</feature>
<dbReference type="InterPro" id="IPR004797">
    <property type="entry name" value="Competence_ComEC/Rec2"/>
</dbReference>
<keyword evidence="5 6" id="KW-0472">Membrane</keyword>
<evidence type="ECO:0000256" key="2">
    <source>
        <dbReference type="ARBA" id="ARBA00022475"/>
    </source>
</evidence>
<proteinExistence type="predicted"/>
<feature type="transmembrane region" description="Helical" evidence="6">
    <location>
        <begin position="32"/>
        <end position="51"/>
    </location>
</feature>
<dbReference type="PATRIC" id="fig|1614.7.peg.1058"/>
<feature type="transmembrane region" description="Helical" evidence="6">
    <location>
        <begin position="453"/>
        <end position="471"/>
    </location>
</feature>
<evidence type="ECO:0000256" key="5">
    <source>
        <dbReference type="ARBA" id="ARBA00023136"/>
    </source>
</evidence>
<feature type="transmembrane region" description="Helical" evidence="6">
    <location>
        <begin position="346"/>
        <end position="365"/>
    </location>
</feature>
<gene>
    <name evidence="8" type="ORF">LfDm3_1114</name>
</gene>
<sequence>MISSFAFFENHVIGIILLILWLIRIFCLKIPHLLIESVVSLLVPILFFVIWQSGINQKVKIIPKTETPLTLVAKIRPDDLQVNGDSYSGIVEIPRLKQRVLVYGFFKNKSERDTLLHLDRTSFFTIDGQLKLIDSAPNFSQFDAKYFNQSRGIVAEFKCNQFKYQTICKNLSLSNLVHNLRFQMMKTSQQLPRHLRMYVLGIIYGNRTNDFREELAGVRQLGLIHLFTISGMHVFYLVGLFTWIFSTLRFKKETIDSWLIILLPAYFVIAGAGASLLRAVLMAEERLGLKKLNLSFSALDGWSCAVMINLLINPLFIFQFGCQLSYLLSLGLILTKNCGFLKRTILLNLISMPIILYHVYEWHILSLLANMLFVPFFTVFIFPLVLIGYSLSFFKLNLFVSWIDKGLGLFDQFLNLLAGLPGNLVIGKLNVWIVLVMVVTVLFLIEEVTVKRILFLLMCFSLGFIMIHFPLSGEVDAFDVGQGDSFLVREPFNRSITLIDTGGKPNFFGKSKRKPIYQANNTSMSYLRSIGVSRIDNVCLSHQDADHVGDLPAFLSKMNVSRVYVPWGMTNNQSFLRRIKPYRGQFQLINAKAGDHIKNSPFQVVHPMKKGLGENQDSQVLLGKIGGLNWIFMGDLNREEELKIIQKYPHLRVDVIKLGHHGSKTSSDPKFIRAIDPKIALISAGRHNRYHHPNQETIDTMHRQRITIISTQKNGMIRYKFRNNKIGKFETKWKVAHQ</sequence>
<feature type="domain" description="Metallo-beta-lactamase" evidence="7">
    <location>
        <begin position="482"/>
        <end position="686"/>
    </location>
</feature>
<dbReference type="AlphaFoldDB" id="A0A0C1M4Z4"/>
<dbReference type="InterPro" id="IPR036866">
    <property type="entry name" value="RibonucZ/Hydroxyglut_hydro"/>
</dbReference>
<dbReference type="OrthoDB" id="9761531at2"/>
<dbReference type="SMART" id="SM00849">
    <property type="entry name" value="Lactamase_B"/>
    <property type="match status" value="1"/>
</dbReference>
<dbReference type="NCBIfam" id="TIGR00360">
    <property type="entry name" value="ComEC_N-term"/>
    <property type="match status" value="1"/>
</dbReference>
<dbReference type="SUPFAM" id="SSF56281">
    <property type="entry name" value="Metallo-hydrolase/oxidoreductase"/>
    <property type="match status" value="1"/>
</dbReference>
<keyword evidence="9" id="KW-1185">Reference proteome</keyword>
<protein>
    <submittedName>
        <fullName evidence="8">Late competence protein ComEC, DNA transport</fullName>
    </submittedName>
</protein>